<dbReference type="InterPro" id="IPR011707">
    <property type="entry name" value="Cu-oxidase-like_N"/>
</dbReference>
<reference evidence="7" key="1">
    <citation type="journal article" date="2019" name="Int. J. Syst. Evol. Microbiol.">
        <title>The Global Catalogue of Microorganisms (GCM) 10K type strain sequencing project: providing services to taxonomists for standard genome sequencing and annotation.</title>
        <authorList>
            <consortium name="The Broad Institute Genomics Platform"/>
            <consortium name="The Broad Institute Genome Sequencing Center for Infectious Disease"/>
            <person name="Wu L."/>
            <person name="Ma J."/>
        </authorList>
    </citation>
    <scope>NUCLEOTIDE SEQUENCE [LARGE SCALE GENOMIC DNA]</scope>
    <source>
        <strain evidence="7">IBRC-M 10906</strain>
    </source>
</reference>
<dbReference type="InterPro" id="IPR008972">
    <property type="entry name" value="Cupredoxin"/>
</dbReference>
<gene>
    <name evidence="6" type="ORF">ACFS2C_12255</name>
</gene>
<dbReference type="InterPro" id="IPR002355">
    <property type="entry name" value="Cu_oxidase_Cu_BS"/>
</dbReference>
<dbReference type="InterPro" id="IPR033138">
    <property type="entry name" value="Cu_oxidase_CS"/>
</dbReference>
<dbReference type="Pfam" id="PF07732">
    <property type="entry name" value="Cu-oxidase_3"/>
    <property type="match status" value="2"/>
</dbReference>
<sequence>MITRPMTTPAEIHFGLTKFRDPLRIPPLIRPHSWWHQDEITVQAVRTRVKLHSELPETTVWAYDGQFPGPTIEVHSGKRLRVSWTNAIEGNLPLTGVRAPLDLAGPPEANPTVRPGYRGPDGTLPEGVEIIEGVDEVPAWTVTHLHGADCNGGNDGWAHNAVLYGHSQLTEYPNRQRAATYWYHDHAMAITRFTVYSGLAGMYLIRDEEEGSLDLPADEYEIPLMLCDRNLDTTPDGALSGDLLFKIPYLRQGEEQVPVPVAGPFNLVNGVIWPHLDVDARWYRFRVVNVSNSRFYRLNLVDEAGANHNGLVRQIGTDGGLLPEPATLPEGGLVLAPAERADLLVDFGADVVRGRRLRLTDSSVPRHSVTGAPVTEPDLLEFRVENRNRHDRFVPPARLAESYVRLEHGTTVPDDHDHLFVALVPPGSAGDGHPQMWDLHEITDPTRVPGALPQEGIVQLRDPETGAVRTFERVATVFDDTVAFFIDQNRWAVWNFIHLDTDPPEHPMHIHLVQFQALFRRTFTPKFDIGVGGTIEPADGFTDVPLEDGEKGWKDTIVVRPGEWVSVAGRFGESTGEFMYHCHILDHEDEGMMRPFVVHPPAVSRFHHPGGHSGH</sequence>
<dbReference type="RefSeq" id="WP_377385265.1">
    <property type="nucleotide sequence ID" value="NZ_JBHSAN010000004.1"/>
</dbReference>
<organism evidence="6 7">
    <name type="scientific">Prauserella oleivorans</name>
    <dbReference type="NCBI Taxonomy" id="1478153"/>
    <lineage>
        <taxon>Bacteria</taxon>
        <taxon>Bacillati</taxon>
        <taxon>Actinomycetota</taxon>
        <taxon>Actinomycetes</taxon>
        <taxon>Pseudonocardiales</taxon>
        <taxon>Pseudonocardiaceae</taxon>
        <taxon>Prauserella</taxon>
    </lineage>
</organism>
<dbReference type="InterPro" id="IPR011706">
    <property type="entry name" value="Cu-oxidase_C"/>
</dbReference>
<feature type="domain" description="Plastocyanin-like" evidence="4">
    <location>
        <begin position="477"/>
        <end position="600"/>
    </location>
</feature>
<evidence type="ECO:0000259" key="4">
    <source>
        <dbReference type="Pfam" id="PF07731"/>
    </source>
</evidence>
<evidence type="ECO:0000256" key="2">
    <source>
        <dbReference type="ARBA" id="ARBA00022723"/>
    </source>
</evidence>
<dbReference type="EMBL" id="JBHUOF010000013">
    <property type="protein sequence ID" value="MFD2800165.1"/>
    <property type="molecule type" value="Genomic_DNA"/>
</dbReference>
<comment type="caution">
    <text evidence="6">The sequence shown here is derived from an EMBL/GenBank/DDBJ whole genome shotgun (WGS) entry which is preliminary data.</text>
</comment>
<keyword evidence="3" id="KW-0560">Oxidoreductase</keyword>
<dbReference type="Pfam" id="PF07731">
    <property type="entry name" value="Cu-oxidase_2"/>
    <property type="match status" value="1"/>
</dbReference>
<feature type="domain" description="Plastocyanin-like" evidence="5">
    <location>
        <begin position="138"/>
        <end position="209"/>
    </location>
</feature>
<comment type="similarity">
    <text evidence="1">Belongs to the multicopper oxidase family.</text>
</comment>
<dbReference type="PROSITE" id="PS00080">
    <property type="entry name" value="MULTICOPPER_OXIDASE2"/>
    <property type="match status" value="1"/>
</dbReference>
<name>A0ABW5WAY7_9PSEU</name>
<evidence type="ECO:0000256" key="1">
    <source>
        <dbReference type="ARBA" id="ARBA00010609"/>
    </source>
</evidence>
<dbReference type="PANTHER" id="PTHR48267:SF1">
    <property type="entry name" value="BILIRUBIN OXIDASE"/>
    <property type="match status" value="1"/>
</dbReference>
<dbReference type="PROSITE" id="PS00079">
    <property type="entry name" value="MULTICOPPER_OXIDASE1"/>
    <property type="match status" value="1"/>
</dbReference>
<evidence type="ECO:0000313" key="6">
    <source>
        <dbReference type="EMBL" id="MFD2800165.1"/>
    </source>
</evidence>
<dbReference type="PANTHER" id="PTHR48267">
    <property type="entry name" value="CUPREDOXIN SUPERFAMILY PROTEIN"/>
    <property type="match status" value="1"/>
</dbReference>
<dbReference type="Gene3D" id="2.60.40.420">
    <property type="entry name" value="Cupredoxins - blue copper proteins"/>
    <property type="match status" value="3"/>
</dbReference>
<dbReference type="CDD" id="cd13844">
    <property type="entry name" value="CuRO_1_BOD_CotA_like"/>
    <property type="match status" value="1"/>
</dbReference>
<accession>A0ABW5WAY7</accession>
<proteinExistence type="inferred from homology"/>
<keyword evidence="2" id="KW-0479">Metal-binding</keyword>
<protein>
    <submittedName>
        <fullName evidence="6">Multicopper oxidase family protein</fullName>
    </submittedName>
</protein>
<evidence type="ECO:0000256" key="3">
    <source>
        <dbReference type="ARBA" id="ARBA00023002"/>
    </source>
</evidence>
<dbReference type="InterPro" id="IPR045087">
    <property type="entry name" value="Cu-oxidase_fam"/>
</dbReference>
<evidence type="ECO:0000313" key="7">
    <source>
        <dbReference type="Proteomes" id="UP001597478"/>
    </source>
</evidence>
<keyword evidence="7" id="KW-1185">Reference proteome</keyword>
<feature type="domain" description="Plastocyanin-like" evidence="5">
    <location>
        <begin position="56"/>
        <end position="92"/>
    </location>
</feature>
<evidence type="ECO:0000259" key="5">
    <source>
        <dbReference type="Pfam" id="PF07732"/>
    </source>
</evidence>
<dbReference type="SUPFAM" id="SSF49503">
    <property type="entry name" value="Cupredoxins"/>
    <property type="match status" value="2"/>
</dbReference>
<dbReference type="Proteomes" id="UP001597478">
    <property type="component" value="Unassembled WGS sequence"/>
</dbReference>